<keyword evidence="8" id="KW-0061">Asparagine biosynthesis</keyword>
<evidence type="ECO:0000256" key="7">
    <source>
        <dbReference type="ARBA" id="ARBA00048741"/>
    </source>
</evidence>
<evidence type="ECO:0000313" key="12">
    <source>
        <dbReference type="EMBL" id="QIB40766.1"/>
    </source>
</evidence>
<dbReference type="InterPro" id="IPR029055">
    <property type="entry name" value="Ntn_hydrolases_N"/>
</dbReference>
<comment type="similarity">
    <text evidence="2">Belongs to the asparagine synthetase family.</text>
</comment>
<dbReference type="InterPro" id="IPR006426">
    <property type="entry name" value="Asn_synth_AEB"/>
</dbReference>
<dbReference type="GO" id="GO:0006529">
    <property type="term" value="P:asparagine biosynthetic process"/>
    <property type="evidence" value="ECO:0007669"/>
    <property type="project" value="UniProtKB-KW"/>
</dbReference>
<feature type="binding site" evidence="9">
    <location>
        <position position="100"/>
    </location>
    <ligand>
        <name>L-glutamine</name>
        <dbReference type="ChEBI" id="CHEBI:58359"/>
    </ligand>
</feature>
<keyword evidence="12" id="KW-0436">Ligase</keyword>
<sequence length="650" mass="72237">MCGIAGFYRHDMPADRANERLALMASCLKHRGPDAHGSLLRGDVGLAHARLAIVGIADGAQPMCTVEDDLAVSFNGEIFNHVELRETLSARGHKFRTHSDTEVILHLYRDKGLDCLSEFNGDFAFALHDARNDTLLLARDRMGVRPLYYTWHEGTFYFASEMAALLALPGMTAEIDPVALDQIFTFWFPLPPRTAFRGIHELPPGHMMILRDGASTVRRWWQLSYPDGKDAAPSAGFDDQVEELTALLADATRIRLRADVPVGSYLSGGLDSSLVSALAAQNVRQGLRTFSLAFESAEHDERIWQKAMSEYLGVASETTECSTEDIAQYLPQVMEHVQTPILRTAPVPLYLLSRHVRDRGMKVVLTGEGADELFAGYDIFREARVRRFCSRQPQSSRRPKLFQRLYPYLPGLKQQTPDYLARFFSFGAEATDEPLFSHRPRLRSTAAAKIFFSAGLRDELGDYDAAADLAAQLPEDFRRWHPLHQAQYLETAFLLPGYILSSQGDRVMMANGVEGRFPFLDPRVVDFAAALPPEAKLRGLKEKYILKQAATELVPDVILSRPKQPYRAPDAEAFADAGYLDTVLSADKLKTAGLFNAQAVEKLKTKVRQKQATGFRDNAAFVGILSTQLIHAATTSNASTPSQNIEGSSI</sequence>
<keyword evidence="6 8" id="KW-0315">Glutamine amidotransferase</keyword>
<evidence type="ECO:0000259" key="11">
    <source>
        <dbReference type="PROSITE" id="PS51278"/>
    </source>
</evidence>
<dbReference type="InterPro" id="IPR014729">
    <property type="entry name" value="Rossmann-like_a/b/a_fold"/>
</dbReference>
<dbReference type="PIRSF" id="PIRSF001589">
    <property type="entry name" value="Asn_synthetase_glu-h"/>
    <property type="match status" value="1"/>
</dbReference>
<evidence type="ECO:0000256" key="4">
    <source>
        <dbReference type="ARBA" id="ARBA00022741"/>
    </source>
</evidence>
<dbReference type="InterPro" id="IPR001962">
    <property type="entry name" value="Asn_synthase"/>
</dbReference>
<name>A0A7L5BQ44_9HYPH</name>
<dbReference type="Proteomes" id="UP000464865">
    <property type="component" value="Chromosome M15-12"/>
</dbReference>
<dbReference type="GO" id="GO:0005524">
    <property type="term" value="F:ATP binding"/>
    <property type="evidence" value="ECO:0007669"/>
    <property type="project" value="UniProtKB-KW"/>
</dbReference>
<dbReference type="EMBL" id="CP048635">
    <property type="protein sequence ID" value="QIB40766.1"/>
    <property type="molecule type" value="Genomic_DNA"/>
</dbReference>
<dbReference type="PANTHER" id="PTHR43284">
    <property type="entry name" value="ASPARAGINE SYNTHETASE (GLUTAMINE-HYDROLYZING)"/>
    <property type="match status" value="1"/>
</dbReference>
<dbReference type="CDD" id="cd01991">
    <property type="entry name" value="Asn_synthase_B_C"/>
    <property type="match status" value="1"/>
</dbReference>
<evidence type="ECO:0000256" key="5">
    <source>
        <dbReference type="ARBA" id="ARBA00022840"/>
    </source>
</evidence>
<dbReference type="InterPro" id="IPR033738">
    <property type="entry name" value="AsnB_N"/>
</dbReference>
<evidence type="ECO:0000256" key="9">
    <source>
        <dbReference type="PIRSR" id="PIRSR001589-2"/>
    </source>
</evidence>
<comment type="catalytic activity">
    <reaction evidence="7">
        <text>L-aspartate + L-glutamine + ATP + H2O = L-asparagine + L-glutamate + AMP + diphosphate + H(+)</text>
        <dbReference type="Rhea" id="RHEA:12228"/>
        <dbReference type="ChEBI" id="CHEBI:15377"/>
        <dbReference type="ChEBI" id="CHEBI:15378"/>
        <dbReference type="ChEBI" id="CHEBI:29985"/>
        <dbReference type="ChEBI" id="CHEBI:29991"/>
        <dbReference type="ChEBI" id="CHEBI:30616"/>
        <dbReference type="ChEBI" id="CHEBI:33019"/>
        <dbReference type="ChEBI" id="CHEBI:58048"/>
        <dbReference type="ChEBI" id="CHEBI:58359"/>
        <dbReference type="ChEBI" id="CHEBI:456215"/>
        <dbReference type="EC" id="6.3.5.4"/>
    </reaction>
</comment>
<dbReference type="GO" id="GO:0004066">
    <property type="term" value="F:asparagine synthase (glutamine-hydrolyzing) activity"/>
    <property type="evidence" value="ECO:0007669"/>
    <property type="project" value="UniProtKB-EC"/>
</dbReference>
<feature type="domain" description="Glutamine amidotransferase type-2" evidence="11">
    <location>
        <begin position="2"/>
        <end position="213"/>
    </location>
</feature>
<dbReference type="Gene3D" id="3.60.20.10">
    <property type="entry name" value="Glutamine Phosphoribosylpyrophosphate, subunit 1, domain 1"/>
    <property type="match status" value="1"/>
</dbReference>
<keyword evidence="8" id="KW-0028">Amino-acid biosynthesis</keyword>
<evidence type="ECO:0000256" key="10">
    <source>
        <dbReference type="PIRSR" id="PIRSR001589-3"/>
    </source>
</evidence>
<comment type="pathway">
    <text evidence="1">Amino-acid biosynthesis; L-asparagine biosynthesis; L-asparagine from L-aspartate (L-Gln route): step 1/1.</text>
</comment>
<evidence type="ECO:0000256" key="2">
    <source>
        <dbReference type="ARBA" id="ARBA00005752"/>
    </source>
</evidence>
<dbReference type="SUPFAM" id="SSF52402">
    <property type="entry name" value="Adenine nucleotide alpha hydrolases-like"/>
    <property type="match status" value="1"/>
</dbReference>
<keyword evidence="5 9" id="KW-0067">ATP-binding</keyword>
<accession>A0A7L5BQ44</accession>
<dbReference type="Pfam" id="PF00733">
    <property type="entry name" value="Asn_synthase"/>
    <property type="match status" value="1"/>
</dbReference>
<protein>
    <recommendedName>
        <fullName evidence="3">asparagine synthase (glutamine-hydrolyzing)</fullName>
        <ecNumber evidence="3">6.3.5.4</ecNumber>
    </recommendedName>
</protein>
<evidence type="ECO:0000313" key="13">
    <source>
        <dbReference type="Proteomes" id="UP000464865"/>
    </source>
</evidence>
<dbReference type="NCBIfam" id="TIGR01536">
    <property type="entry name" value="asn_synth_AEB"/>
    <property type="match status" value="1"/>
</dbReference>
<organism evidence="12 13">
    <name type="scientific">Rhizobium oryzihabitans</name>
    <dbReference type="NCBI Taxonomy" id="2267833"/>
    <lineage>
        <taxon>Bacteria</taxon>
        <taxon>Pseudomonadati</taxon>
        <taxon>Pseudomonadota</taxon>
        <taxon>Alphaproteobacteria</taxon>
        <taxon>Hyphomicrobiales</taxon>
        <taxon>Rhizobiaceae</taxon>
        <taxon>Rhizobium/Agrobacterium group</taxon>
        <taxon>Rhizobium</taxon>
    </lineage>
</organism>
<feature type="active site" description="For GATase activity" evidence="8">
    <location>
        <position position="2"/>
    </location>
</feature>
<dbReference type="SUPFAM" id="SSF56235">
    <property type="entry name" value="N-terminal nucleophile aminohydrolases (Ntn hydrolases)"/>
    <property type="match status" value="1"/>
</dbReference>
<dbReference type="CDD" id="cd00712">
    <property type="entry name" value="AsnB"/>
    <property type="match status" value="1"/>
</dbReference>
<dbReference type="PROSITE" id="PS51278">
    <property type="entry name" value="GATASE_TYPE_2"/>
    <property type="match status" value="1"/>
</dbReference>
<evidence type="ECO:0000256" key="1">
    <source>
        <dbReference type="ARBA" id="ARBA00005187"/>
    </source>
</evidence>
<proteinExistence type="inferred from homology"/>
<dbReference type="AlphaFoldDB" id="A0A7L5BQ44"/>
<dbReference type="PANTHER" id="PTHR43284:SF1">
    <property type="entry name" value="ASPARAGINE SYNTHETASE"/>
    <property type="match status" value="1"/>
</dbReference>
<keyword evidence="13" id="KW-1185">Reference proteome</keyword>
<dbReference type="InterPro" id="IPR051786">
    <property type="entry name" value="ASN_synthetase/amidase"/>
</dbReference>
<dbReference type="GO" id="GO:0005829">
    <property type="term" value="C:cytosol"/>
    <property type="evidence" value="ECO:0007669"/>
    <property type="project" value="TreeGrafter"/>
</dbReference>
<evidence type="ECO:0000256" key="6">
    <source>
        <dbReference type="ARBA" id="ARBA00022962"/>
    </source>
</evidence>
<dbReference type="Gene3D" id="3.40.50.620">
    <property type="entry name" value="HUPs"/>
    <property type="match status" value="1"/>
</dbReference>
<evidence type="ECO:0000256" key="3">
    <source>
        <dbReference type="ARBA" id="ARBA00012737"/>
    </source>
</evidence>
<feature type="site" description="Important for beta-aspartyl-AMP intermediate formation" evidence="10">
    <location>
        <position position="368"/>
    </location>
</feature>
<evidence type="ECO:0000256" key="8">
    <source>
        <dbReference type="PIRSR" id="PIRSR001589-1"/>
    </source>
</evidence>
<dbReference type="InterPro" id="IPR017932">
    <property type="entry name" value="GATase_2_dom"/>
</dbReference>
<dbReference type="Pfam" id="PF13537">
    <property type="entry name" value="GATase_7"/>
    <property type="match status" value="1"/>
</dbReference>
<dbReference type="KEGG" id="roy:G3A56_23420"/>
<reference evidence="12 13" key="1">
    <citation type="submission" date="2020-02" db="EMBL/GenBank/DDBJ databases">
        <title>Plant-Promoting Endophytic Bacterium Rhizobium oryzihabitans sp. nov., Isolated from the Root of Rice.</title>
        <authorList>
            <person name="zhao J."/>
            <person name="Zhang G."/>
        </authorList>
    </citation>
    <scope>NUCLEOTIDE SEQUENCE [LARGE SCALE GENOMIC DNA]</scope>
    <source>
        <strain evidence="12 13">M15</strain>
    </source>
</reference>
<dbReference type="EC" id="6.3.5.4" evidence="3"/>
<keyword evidence="4 9" id="KW-0547">Nucleotide-binding</keyword>
<dbReference type="RefSeq" id="WP_082184994.1">
    <property type="nucleotide sequence ID" value="NZ_CP048635.1"/>
</dbReference>
<gene>
    <name evidence="12" type="primary">asnB</name>
    <name evidence="12" type="ORF">G3A56_23420</name>
</gene>